<evidence type="ECO:0000313" key="3">
    <source>
        <dbReference type="Proteomes" id="UP000233551"/>
    </source>
</evidence>
<evidence type="ECO:0000256" key="1">
    <source>
        <dbReference type="SAM" id="MobiDB-lite"/>
    </source>
</evidence>
<dbReference type="Proteomes" id="UP000233551">
    <property type="component" value="Unassembled WGS sequence"/>
</dbReference>
<organism evidence="2 3">
    <name type="scientific">Punica granatum</name>
    <name type="common">Pomegranate</name>
    <dbReference type="NCBI Taxonomy" id="22663"/>
    <lineage>
        <taxon>Eukaryota</taxon>
        <taxon>Viridiplantae</taxon>
        <taxon>Streptophyta</taxon>
        <taxon>Embryophyta</taxon>
        <taxon>Tracheophyta</taxon>
        <taxon>Spermatophyta</taxon>
        <taxon>Magnoliopsida</taxon>
        <taxon>eudicotyledons</taxon>
        <taxon>Gunneridae</taxon>
        <taxon>Pentapetalae</taxon>
        <taxon>rosids</taxon>
        <taxon>malvids</taxon>
        <taxon>Myrtales</taxon>
        <taxon>Lythraceae</taxon>
        <taxon>Punica</taxon>
    </lineage>
</organism>
<dbReference type="EMBL" id="PGOL01000548">
    <property type="protein sequence ID" value="PKI68574.1"/>
    <property type="molecule type" value="Genomic_DNA"/>
</dbReference>
<feature type="compositionally biased region" description="Basic and acidic residues" evidence="1">
    <location>
        <begin position="77"/>
        <end position="95"/>
    </location>
</feature>
<reference evidence="2 3" key="1">
    <citation type="submission" date="2017-11" db="EMBL/GenBank/DDBJ databases">
        <title>De-novo sequencing of pomegranate (Punica granatum L.) genome.</title>
        <authorList>
            <person name="Akparov Z."/>
            <person name="Amiraslanov A."/>
            <person name="Hajiyeva S."/>
            <person name="Abbasov M."/>
            <person name="Kaur K."/>
            <person name="Hamwieh A."/>
            <person name="Solovyev V."/>
            <person name="Salamov A."/>
            <person name="Braich B."/>
            <person name="Kosarev P."/>
            <person name="Mahmoud A."/>
            <person name="Hajiyev E."/>
            <person name="Babayeva S."/>
            <person name="Izzatullayeva V."/>
            <person name="Mammadov A."/>
            <person name="Mammadov A."/>
            <person name="Sharifova S."/>
            <person name="Ojaghi J."/>
            <person name="Eynullazada K."/>
            <person name="Bayramov B."/>
            <person name="Abdulazimova A."/>
            <person name="Shahmuradov I."/>
        </authorList>
    </citation>
    <scope>NUCLEOTIDE SEQUENCE [LARGE SCALE GENOMIC DNA]</scope>
    <source>
        <strain evidence="3">cv. AG2017</strain>
        <tissue evidence="2">Leaf</tissue>
    </source>
</reference>
<name>A0A2I0KJ89_PUNGR</name>
<keyword evidence="3" id="KW-1185">Reference proteome</keyword>
<evidence type="ECO:0000313" key="2">
    <source>
        <dbReference type="EMBL" id="PKI68574.1"/>
    </source>
</evidence>
<gene>
    <name evidence="2" type="ORF">CRG98_011060</name>
</gene>
<protein>
    <submittedName>
        <fullName evidence="2">Uncharacterized protein</fullName>
    </submittedName>
</protein>
<sequence length="109" mass="11792">MQSERARRRRRETDLLNDVILSESVECEDQRVSAGEDCSGGACILQQISGGGAGTECARAERAGQCGSMSQGVQQGKGDKPREARRAERGQRAAKTESGGGGKRRQRRR</sequence>
<proteinExistence type="predicted"/>
<dbReference type="AlphaFoldDB" id="A0A2I0KJ89"/>
<comment type="caution">
    <text evidence="2">The sequence shown here is derived from an EMBL/GenBank/DDBJ whole genome shotgun (WGS) entry which is preliminary data.</text>
</comment>
<accession>A0A2I0KJ89</accession>
<feature type="region of interest" description="Disordered" evidence="1">
    <location>
        <begin position="63"/>
        <end position="109"/>
    </location>
</feature>